<dbReference type="RefSeq" id="WP_019908110.1">
    <property type="nucleotide sequence ID" value="NZ_FNBS01000017.1"/>
</dbReference>
<evidence type="ECO:0000313" key="1">
    <source>
        <dbReference type="EMBL" id="SDF59031.1"/>
    </source>
</evidence>
<sequence>MKRLIALMVLAIIIAANFYGAKASNLQREDLSRKLIRFHVIANSDSEEDQELKLKVRDAILVDLTPKFEKVKDVKDSERIIKQSIEEIKKVAEEVIRREGKNYDVKVAYGTFDFPTRYYGALTLPAGNYNALKVVIGNGEGKNWWCVIFPPLCFIDATHGFTDTQTAEEVAKYLSQDEMKLIEKEKPKVKFKIVEIIEEYYNKFKVAWKAP</sequence>
<gene>
    <name evidence="1" type="ORF">SAMN04244560_00939</name>
</gene>
<reference evidence="1 2" key="1">
    <citation type="submission" date="2016-10" db="EMBL/GenBank/DDBJ databases">
        <authorList>
            <person name="de Groot N.N."/>
        </authorList>
    </citation>
    <scope>NUCLEOTIDE SEQUENCE [LARGE SCALE GENOMIC DNA]</scope>
    <source>
        <strain evidence="1 2">DSM 569</strain>
    </source>
</reference>
<dbReference type="InterPro" id="IPR014202">
    <property type="entry name" value="Spore_II_R"/>
</dbReference>
<proteinExistence type="predicted"/>
<protein>
    <submittedName>
        <fullName evidence="1">Stage II sporulation protein R</fullName>
    </submittedName>
</protein>
<dbReference type="NCBIfam" id="TIGR02837">
    <property type="entry name" value="spore_II_R"/>
    <property type="match status" value="1"/>
</dbReference>
<dbReference type="EMBL" id="FNBS01000017">
    <property type="protein sequence ID" value="SDF59031.1"/>
    <property type="molecule type" value="Genomic_DNA"/>
</dbReference>
<dbReference type="Proteomes" id="UP000183404">
    <property type="component" value="Unassembled WGS sequence"/>
</dbReference>
<dbReference type="AlphaFoldDB" id="A0A1G7MBG8"/>
<organism evidence="1 2">
    <name type="scientific">Thermoanaerobacter thermohydrosulfuricus</name>
    <name type="common">Clostridium thermohydrosulfuricum</name>
    <dbReference type="NCBI Taxonomy" id="1516"/>
    <lineage>
        <taxon>Bacteria</taxon>
        <taxon>Bacillati</taxon>
        <taxon>Bacillota</taxon>
        <taxon>Clostridia</taxon>
        <taxon>Thermoanaerobacterales</taxon>
        <taxon>Thermoanaerobacteraceae</taxon>
        <taxon>Thermoanaerobacter</taxon>
    </lineage>
</organism>
<evidence type="ECO:0000313" key="2">
    <source>
        <dbReference type="Proteomes" id="UP000183404"/>
    </source>
</evidence>
<accession>A0A1G7MBG8</accession>
<dbReference type="Pfam" id="PF09551">
    <property type="entry name" value="Spore_II_R"/>
    <property type="match status" value="1"/>
</dbReference>
<name>A0A1G7MBG8_THETY</name>